<dbReference type="Proteomes" id="UP000824007">
    <property type="component" value="Unassembled WGS sequence"/>
</dbReference>
<evidence type="ECO:0000256" key="1">
    <source>
        <dbReference type="SAM" id="Phobius"/>
    </source>
</evidence>
<name>A0A9D1YQ93_9FIRM</name>
<feature type="transmembrane region" description="Helical" evidence="1">
    <location>
        <begin position="48"/>
        <end position="70"/>
    </location>
</feature>
<evidence type="ECO:0000313" key="2">
    <source>
        <dbReference type="EMBL" id="HIY61050.1"/>
    </source>
</evidence>
<reference evidence="2" key="2">
    <citation type="submission" date="2021-04" db="EMBL/GenBank/DDBJ databases">
        <authorList>
            <person name="Gilroy R."/>
        </authorList>
    </citation>
    <scope>NUCLEOTIDE SEQUENCE</scope>
    <source>
        <strain evidence="2">ChiSxjej3B15-24422</strain>
    </source>
</reference>
<keyword evidence="1" id="KW-0812">Transmembrane</keyword>
<sequence length="148" mass="15724">MKGTFPAGQETAARQGLRAMICGMTGCALNLAGLIAACTVWYEKQTAAATGAGLILMAAGCVVYESGVLQAGEKEKKRAGRLFWSVSCWILPFIPLAMIYNILFSGTSAPYPILTGPVPGFVSYALFWLLYIGIGTAAELSLHRKAEL</sequence>
<dbReference type="EMBL" id="DXDD01000129">
    <property type="protein sequence ID" value="HIY61050.1"/>
    <property type="molecule type" value="Genomic_DNA"/>
</dbReference>
<reference evidence="2" key="1">
    <citation type="journal article" date="2021" name="PeerJ">
        <title>Extensive microbial diversity within the chicken gut microbiome revealed by metagenomics and culture.</title>
        <authorList>
            <person name="Gilroy R."/>
            <person name="Ravi A."/>
            <person name="Getino M."/>
            <person name="Pursley I."/>
            <person name="Horton D.L."/>
            <person name="Alikhan N.F."/>
            <person name="Baker D."/>
            <person name="Gharbi K."/>
            <person name="Hall N."/>
            <person name="Watson M."/>
            <person name="Adriaenssens E.M."/>
            <person name="Foster-Nyarko E."/>
            <person name="Jarju S."/>
            <person name="Secka A."/>
            <person name="Antonio M."/>
            <person name="Oren A."/>
            <person name="Chaudhuri R.R."/>
            <person name="La Ragione R."/>
            <person name="Hildebrand F."/>
            <person name="Pallen M.J."/>
        </authorList>
    </citation>
    <scope>NUCLEOTIDE SEQUENCE</scope>
    <source>
        <strain evidence="2">ChiSxjej3B15-24422</strain>
    </source>
</reference>
<proteinExistence type="predicted"/>
<organism evidence="2 3">
    <name type="scientific">Candidatus Eisenbergiella pullistercoris</name>
    <dbReference type="NCBI Taxonomy" id="2838555"/>
    <lineage>
        <taxon>Bacteria</taxon>
        <taxon>Bacillati</taxon>
        <taxon>Bacillota</taxon>
        <taxon>Clostridia</taxon>
        <taxon>Lachnospirales</taxon>
        <taxon>Lachnospiraceae</taxon>
        <taxon>Eisenbergiella</taxon>
    </lineage>
</organism>
<keyword evidence="1" id="KW-0472">Membrane</keyword>
<protein>
    <submittedName>
        <fullName evidence="2">Uncharacterized protein</fullName>
    </submittedName>
</protein>
<keyword evidence="1" id="KW-1133">Transmembrane helix</keyword>
<feature type="transmembrane region" description="Helical" evidence="1">
    <location>
        <begin position="82"/>
        <end position="103"/>
    </location>
</feature>
<dbReference type="AlphaFoldDB" id="A0A9D1YQ93"/>
<feature type="transmembrane region" description="Helical" evidence="1">
    <location>
        <begin position="123"/>
        <end position="142"/>
    </location>
</feature>
<comment type="caution">
    <text evidence="2">The sequence shown here is derived from an EMBL/GenBank/DDBJ whole genome shotgun (WGS) entry which is preliminary data.</text>
</comment>
<feature type="transmembrane region" description="Helical" evidence="1">
    <location>
        <begin position="21"/>
        <end position="42"/>
    </location>
</feature>
<accession>A0A9D1YQ93</accession>
<evidence type="ECO:0000313" key="3">
    <source>
        <dbReference type="Proteomes" id="UP000824007"/>
    </source>
</evidence>
<gene>
    <name evidence="2" type="ORF">H9831_10310</name>
</gene>